<evidence type="ECO:0000313" key="7">
    <source>
        <dbReference type="EMBL" id="KAJ1733311.1"/>
    </source>
</evidence>
<evidence type="ECO:0000256" key="1">
    <source>
        <dbReference type="ARBA" id="ARBA00004173"/>
    </source>
</evidence>
<protein>
    <recommendedName>
        <fullName evidence="6">Large ribosomal subunit protein mL49</fullName>
    </recommendedName>
</protein>
<comment type="similarity">
    <text evidence="2">Belongs to the mitochondrion-specific ribosomal protein mL49 family.</text>
</comment>
<dbReference type="PANTHER" id="PTHR13477">
    <property type="entry name" value="MITOCHONDRIAL 39S RIBOSOMAL PROTEIN L49"/>
    <property type="match status" value="1"/>
</dbReference>
<organism evidence="7 8">
    <name type="scientific">Coemansia biformis</name>
    <dbReference type="NCBI Taxonomy" id="1286918"/>
    <lineage>
        <taxon>Eukaryota</taxon>
        <taxon>Fungi</taxon>
        <taxon>Fungi incertae sedis</taxon>
        <taxon>Zoopagomycota</taxon>
        <taxon>Kickxellomycotina</taxon>
        <taxon>Kickxellomycetes</taxon>
        <taxon>Kickxellales</taxon>
        <taxon>Kickxellaceae</taxon>
        <taxon>Coemansia</taxon>
    </lineage>
</organism>
<dbReference type="GO" id="GO:0003735">
    <property type="term" value="F:structural constituent of ribosome"/>
    <property type="evidence" value="ECO:0007669"/>
    <property type="project" value="InterPro"/>
</dbReference>
<name>A0A9W7YEU1_9FUNG</name>
<comment type="caution">
    <text evidence="7">The sequence shown here is derived from an EMBL/GenBank/DDBJ whole genome shotgun (WGS) entry which is preliminary data.</text>
</comment>
<evidence type="ECO:0000256" key="4">
    <source>
        <dbReference type="ARBA" id="ARBA00023128"/>
    </source>
</evidence>
<dbReference type="GO" id="GO:0005762">
    <property type="term" value="C:mitochondrial large ribosomal subunit"/>
    <property type="evidence" value="ECO:0007669"/>
    <property type="project" value="TreeGrafter"/>
</dbReference>
<dbReference type="AlphaFoldDB" id="A0A9W7YEU1"/>
<keyword evidence="4" id="KW-0496">Mitochondrion</keyword>
<keyword evidence="3" id="KW-0689">Ribosomal protein</keyword>
<comment type="subcellular location">
    <subcellularLocation>
        <location evidence="1">Mitochondrion</location>
    </subcellularLocation>
</comment>
<dbReference type="GO" id="GO:0006412">
    <property type="term" value="P:translation"/>
    <property type="evidence" value="ECO:0007669"/>
    <property type="project" value="InterPro"/>
</dbReference>
<gene>
    <name evidence="7" type="primary">img2</name>
    <name evidence="7" type="ORF">LPJ61_001630</name>
</gene>
<proteinExistence type="inferred from homology"/>
<evidence type="ECO:0000256" key="3">
    <source>
        <dbReference type="ARBA" id="ARBA00022980"/>
    </source>
</evidence>
<dbReference type="Proteomes" id="UP001143981">
    <property type="component" value="Unassembled WGS sequence"/>
</dbReference>
<reference evidence="7" key="1">
    <citation type="submission" date="2022-07" db="EMBL/GenBank/DDBJ databases">
        <title>Phylogenomic reconstructions and comparative analyses of Kickxellomycotina fungi.</title>
        <authorList>
            <person name="Reynolds N.K."/>
            <person name="Stajich J.E."/>
            <person name="Barry K."/>
            <person name="Grigoriev I.V."/>
            <person name="Crous P."/>
            <person name="Smith M.E."/>
        </authorList>
    </citation>
    <scope>NUCLEOTIDE SEQUENCE</scope>
    <source>
        <strain evidence="7">BCRC 34381</strain>
    </source>
</reference>
<keyword evidence="8" id="KW-1185">Reference proteome</keyword>
<evidence type="ECO:0000256" key="5">
    <source>
        <dbReference type="ARBA" id="ARBA00023274"/>
    </source>
</evidence>
<evidence type="ECO:0000256" key="6">
    <source>
        <dbReference type="ARBA" id="ARBA00035191"/>
    </source>
</evidence>
<accession>A0A9W7YEU1</accession>
<keyword evidence="5" id="KW-0687">Ribonucleoprotein</keyword>
<dbReference type="Gene3D" id="3.30.780.10">
    <property type="entry name" value="SUI1-like domain"/>
    <property type="match status" value="1"/>
</dbReference>
<sequence length="122" mass="13470">MFGLLISRGSSARAACQALRHAGRAFESTLAAGPAAPETVVYPYYVSRTRFQSLPVYTDIRNGRTRMLTLVRRITGDLGALRADLAKELGDESIAIKSAAQQLVIKGDRTKEIREWLTKRGF</sequence>
<dbReference type="EMBL" id="JANBOI010000149">
    <property type="protein sequence ID" value="KAJ1733311.1"/>
    <property type="molecule type" value="Genomic_DNA"/>
</dbReference>
<dbReference type="PANTHER" id="PTHR13477:SF0">
    <property type="entry name" value="LARGE RIBOSOMAL SUBUNIT PROTEIN ML49"/>
    <property type="match status" value="1"/>
</dbReference>
<dbReference type="InterPro" id="IPR007740">
    <property type="entry name" value="Ribosomal_mL49"/>
</dbReference>
<dbReference type="OrthoDB" id="19439at2759"/>
<evidence type="ECO:0000256" key="2">
    <source>
        <dbReference type="ARBA" id="ARBA00005677"/>
    </source>
</evidence>
<evidence type="ECO:0000313" key="8">
    <source>
        <dbReference type="Proteomes" id="UP001143981"/>
    </source>
</evidence>
<dbReference type="Pfam" id="PF05046">
    <property type="entry name" value="Img2"/>
    <property type="match status" value="1"/>
</dbReference>